<evidence type="ECO:0000313" key="2">
    <source>
        <dbReference type="EMBL" id="CAI8603687.1"/>
    </source>
</evidence>
<keyword evidence="3" id="KW-1185">Reference proteome</keyword>
<dbReference type="Proteomes" id="UP001157006">
    <property type="component" value="Chromosome 3"/>
</dbReference>
<feature type="compositionally biased region" description="Acidic residues" evidence="1">
    <location>
        <begin position="43"/>
        <end position="57"/>
    </location>
</feature>
<feature type="compositionally biased region" description="Acidic residues" evidence="1">
    <location>
        <begin position="21"/>
        <end position="31"/>
    </location>
</feature>
<sequence length="127" mass="13832">MDDYAGSVGVDLNNVHNSDSSDAECSYDEDVNYVGSSGHQSSNDEDEYDNDDGEESVGAEVTNSDAVVGDRVASVTLITFAEIRALEFGTVSEAYEFYHNYGKCKGFSIRKNDVRQRGPGSEIVVIR</sequence>
<protein>
    <recommendedName>
        <fullName evidence="4">FAR1 domain-containing protein</fullName>
    </recommendedName>
</protein>
<organism evidence="2 3">
    <name type="scientific">Vicia faba</name>
    <name type="common">Broad bean</name>
    <name type="synonym">Faba vulgaris</name>
    <dbReference type="NCBI Taxonomy" id="3906"/>
    <lineage>
        <taxon>Eukaryota</taxon>
        <taxon>Viridiplantae</taxon>
        <taxon>Streptophyta</taxon>
        <taxon>Embryophyta</taxon>
        <taxon>Tracheophyta</taxon>
        <taxon>Spermatophyta</taxon>
        <taxon>Magnoliopsida</taxon>
        <taxon>eudicotyledons</taxon>
        <taxon>Gunneridae</taxon>
        <taxon>Pentapetalae</taxon>
        <taxon>rosids</taxon>
        <taxon>fabids</taxon>
        <taxon>Fabales</taxon>
        <taxon>Fabaceae</taxon>
        <taxon>Papilionoideae</taxon>
        <taxon>50 kb inversion clade</taxon>
        <taxon>NPAAA clade</taxon>
        <taxon>Hologalegina</taxon>
        <taxon>IRL clade</taxon>
        <taxon>Fabeae</taxon>
        <taxon>Vicia</taxon>
    </lineage>
</organism>
<reference evidence="2 3" key="1">
    <citation type="submission" date="2023-01" db="EMBL/GenBank/DDBJ databases">
        <authorList>
            <person name="Kreplak J."/>
        </authorList>
    </citation>
    <scope>NUCLEOTIDE SEQUENCE [LARGE SCALE GENOMIC DNA]</scope>
</reference>
<proteinExistence type="predicted"/>
<name>A0AAV1A3E9_VICFA</name>
<feature type="region of interest" description="Disordered" evidence="1">
    <location>
        <begin position="1"/>
        <end position="63"/>
    </location>
</feature>
<evidence type="ECO:0000256" key="1">
    <source>
        <dbReference type="SAM" id="MobiDB-lite"/>
    </source>
</evidence>
<gene>
    <name evidence="2" type="ORF">VFH_III097520</name>
</gene>
<dbReference type="EMBL" id="OX451738">
    <property type="protein sequence ID" value="CAI8603687.1"/>
    <property type="molecule type" value="Genomic_DNA"/>
</dbReference>
<accession>A0AAV1A3E9</accession>
<dbReference type="AlphaFoldDB" id="A0AAV1A3E9"/>
<evidence type="ECO:0000313" key="3">
    <source>
        <dbReference type="Proteomes" id="UP001157006"/>
    </source>
</evidence>
<evidence type="ECO:0008006" key="4">
    <source>
        <dbReference type="Google" id="ProtNLM"/>
    </source>
</evidence>